<dbReference type="EMBL" id="BLVP01000001">
    <property type="protein sequence ID" value="GFM35665.1"/>
    <property type="molecule type" value="Genomic_DNA"/>
</dbReference>
<name>A0A7J0BR98_9BACT</name>
<proteinExistence type="predicted"/>
<dbReference type="RefSeq" id="WP_174408360.1">
    <property type="nucleotide sequence ID" value="NZ_BLVP01000001.1"/>
</dbReference>
<dbReference type="SUPFAM" id="SSF53335">
    <property type="entry name" value="S-adenosyl-L-methionine-dependent methyltransferases"/>
    <property type="match status" value="1"/>
</dbReference>
<dbReference type="AlphaFoldDB" id="A0A7J0BR98"/>
<evidence type="ECO:0000313" key="1">
    <source>
        <dbReference type="EMBL" id="GFM35665.1"/>
    </source>
</evidence>
<gene>
    <name evidence="1" type="ORF">DSM19430T_03490</name>
</gene>
<protein>
    <recommendedName>
        <fullName evidence="3">Methyltransferase domain-containing protein</fullName>
    </recommendedName>
</protein>
<comment type="caution">
    <text evidence="1">The sequence shown here is derived from an EMBL/GenBank/DDBJ whole genome shotgun (WGS) entry which is preliminary data.</text>
</comment>
<dbReference type="Gene3D" id="3.40.50.150">
    <property type="entry name" value="Vaccinia Virus protein VP39"/>
    <property type="match status" value="1"/>
</dbReference>
<dbReference type="InterPro" id="IPR029063">
    <property type="entry name" value="SAM-dependent_MTases_sf"/>
</dbReference>
<evidence type="ECO:0008006" key="3">
    <source>
        <dbReference type="Google" id="ProtNLM"/>
    </source>
</evidence>
<keyword evidence="2" id="KW-1185">Reference proteome</keyword>
<sequence>MLKILKKIYKSKFAIFIRTSRLYGYMHSKYYFKKNRHHVVQFPELNGKIIDRWEDLKEASRLKHLYQEKIYSFLSGKNHDEVVIIGCSFGHEVVHTHKQFPNTKIIGIDIDKECIQFCKSLSIPDCEFYEADVTNKELLEKIFPDDGKSRVVISFETIYFISPSGIKVMFDFFAKGGVKDILIHTNTNINNTGFNLFSCKKSKYSGIQGAWDHAMLNIPNYFPYHIQLLDQRLRATSVHYYQEPWLISYRLNGSWNDFFFDQTE</sequence>
<accession>A0A7J0BR98</accession>
<organism evidence="1 2">
    <name type="scientific">Desulfovibrio psychrotolerans</name>
    <dbReference type="NCBI Taxonomy" id="415242"/>
    <lineage>
        <taxon>Bacteria</taxon>
        <taxon>Pseudomonadati</taxon>
        <taxon>Thermodesulfobacteriota</taxon>
        <taxon>Desulfovibrionia</taxon>
        <taxon>Desulfovibrionales</taxon>
        <taxon>Desulfovibrionaceae</taxon>
        <taxon>Desulfovibrio</taxon>
    </lineage>
</organism>
<dbReference type="Proteomes" id="UP000503820">
    <property type="component" value="Unassembled WGS sequence"/>
</dbReference>
<reference evidence="1 2" key="1">
    <citation type="submission" date="2020-05" db="EMBL/GenBank/DDBJ databases">
        <title>Draft genome sequence of Desulfovibrio psychrotolerans JS1T.</title>
        <authorList>
            <person name="Ueno A."/>
            <person name="Tamazawa S."/>
            <person name="Tamamura S."/>
            <person name="Murakami T."/>
            <person name="Kiyama T."/>
            <person name="Inomata H."/>
            <person name="Amano Y."/>
            <person name="Miyakawa K."/>
            <person name="Tamaki H."/>
            <person name="Naganuma T."/>
            <person name="Kaneko K."/>
        </authorList>
    </citation>
    <scope>NUCLEOTIDE SEQUENCE [LARGE SCALE GENOMIC DNA]</scope>
    <source>
        <strain evidence="1 2">JS1</strain>
    </source>
</reference>
<evidence type="ECO:0000313" key="2">
    <source>
        <dbReference type="Proteomes" id="UP000503820"/>
    </source>
</evidence>